<dbReference type="GO" id="GO:0009294">
    <property type="term" value="P:DNA-mediated transformation"/>
    <property type="evidence" value="ECO:0007669"/>
    <property type="project" value="InterPro"/>
</dbReference>
<gene>
    <name evidence="3" type="ORF">CX802_05930</name>
</gene>
<dbReference type="RefSeq" id="WP_002849743.1">
    <property type="nucleotide sequence ID" value="NZ_AACCWR020000029.1"/>
</dbReference>
<name>A0A5L4ZU13_CAMFE</name>
<dbReference type="InterPro" id="IPR003488">
    <property type="entry name" value="DprA"/>
</dbReference>
<dbReference type="PANTHER" id="PTHR43022:SF1">
    <property type="entry name" value="PROTEIN SMF"/>
    <property type="match status" value="1"/>
</dbReference>
<comment type="caution">
    <text evidence="3">The sequence shown here is derived from an EMBL/GenBank/DDBJ whole genome shotgun (WGS) entry which is preliminary data.</text>
</comment>
<proteinExistence type="inferred from homology"/>
<keyword evidence="4" id="KW-1185">Reference proteome</keyword>
<sequence>MDFITDILSLKKLKKPVNKLYYKGNLELLNFPKVAIVGSRKCTSYTKNIVLSLASTLKNYGICVVSGAAIGTDIHAHEGAFPNTIAVFGNGLNNIYPAQNSKMIEKIYKDALALSEYEPNTFATPWSFLERNRIVVSLSDAVIIAEADIKSGSMSSARLALDMGIPLFVLPQRFNESNGTNDLLSKNRANLIADFDEFASKFGSLNSDLSKDDVLEFIKINQNFDECYARFGDALYEYELEGKISIDRVYIRILS</sequence>
<dbReference type="OMA" id="WSFVVRN"/>
<protein>
    <submittedName>
        <fullName evidence="3">DNA-processing protein DprA</fullName>
    </submittedName>
</protein>
<dbReference type="Pfam" id="PF02481">
    <property type="entry name" value="DNA_processg_A"/>
    <property type="match status" value="1"/>
</dbReference>
<dbReference type="PANTHER" id="PTHR43022">
    <property type="entry name" value="PROTEIN SMF"/>
    <property type="match status" value="1"/>
</dbReference>
<evidence type="ECO:0000259" key="2">
    <source>
        <dbReference type="Pfam" id="PF02481"/>
    </source>
</evidence>
<feature type="domain" description="Smf/DprA SLOG" evidence="2">
    <location>
        <begin position="10"/>
        <end position="201"/>
    </location>
</feature>
<dbReference type="Proteomes" id="UP000535509">
    <property type="component" value="Unassembled WGS sequence"/>
</dbReference>
<dbReference type="InterPro" id="IPR057666">
    <property type="entry name" value="DrpA_SLOG"/>
</dbReference>
<comment type="similarity">
    <text evidence="1">Belongs to the DprA/Smf family.</text>
</comment>
<evidence type="ECO:0000313" key="4">
    <source>
        <dbReference type="Proteomes" id="UP000535509"/>
    </source>
</evidence>
<organism evidence="3 4">
    <name type="scientific">Campylobacter fetus</name>
    <dbReference type="NCBI Taxonomy" id="196"/>
    <lineage>
        <taxon>Bacteria</taxon>
        <taxon>Pseudomonadati</taxon>
        <taxon>Campylobacterota</taxon>
        <taxon>Epsilonproteobacteria</taxon>
        <taxon>Campylobacterales</taxon>
        <taxon>Campylobacteraceae</taxon>
        <taxon>Campylobacter</taxon>
    </lineage>
</organism>
<reference evidence="3 4" key="1">
    <citation type="submission" date="2018-06" db="EMBL/GenBank/DDBJ databases">
        <authorList>
            <consortium name="PulseNet: The National Subtyping Network for Foodborne Disease Surveillance"/>
            <person name="Tarr C.L."/>
            <person name="Trees E."/>
            <person name="Katz L.S."/>
            <person name="Carleton-Romer H.A."/>
            <person name="Stroika S."/>
            <person name="Kucerova Z."/>
            <person name="Roache K.F."/>
            <person name="Sabol A.L."/>
            <person name="Besser J."/>
            <person name="Gerner-Smidt P."/>
        </authorList>
    </citation>
    <scope>NUCLEOTIDE SEQUENCE [LARGE SCALE GENOMIC DNA]</scope>
    <source>
        <strain evidence="3 4">PNUSAC001503</strain>
    </source>
</reference>
<dbReference type="SUPFAM" id="SSF102405">
    <property type="entry name" value="MCP/YpsA-like"/>
    <property type="match status" value="1"/>
</dbReference>
<dbReference type="EMBL" id="AABTCC010000016">
    <property type="protein sequence ID" value="EAI8859365.1"/>
    <property type="molecule type" value="Genomic_DNA"/>
</dbReference>
<accession>A0A5L4ZU13</accession>
<dbReference type="AlphaFoldDB" id="A0A5L4ZU13"/>
<dbReference type="Gene3D" id="3.40.50.450">
    <property type="match status" value="1"/>
</dbReference>
<evidence type="ECO:0000313" key="3">
    <source>
        <dbReference type="EMBL" id="EAI8859365.1"/>
    </source>
</evidence>
<dbReference type="GeneID" id="61064950"/>
<evidence type="ECO:0000256" key="1">
    <source>
        <dbReference type="ARBA" id="ARBA00006525"/>
    </source>
</evidence>